<evidence type="ECO:0000256" key="1">
    <source>
        <dbReference type="ARBA" id="ARBA00022679"/>
    </source>
</evidence>
<protein>
    <submittedName>
        <fullName evidence="4">Sugar phosphate nucleotidyltransferase</fullName>
    </submittedName>
</protein>
<evidence type="ECO:0000313" key="4">
    <source>
        <dbReference type="EMBL" id="MDI9873366.1"/>
    </source>
</evidence>
<keyword evidence="5" id="KW-1185">Reference proteome</keyword>
<evidence type="ECO:0000313" key="5">
    <source>
        <dbReference type="Proteomes" id="UP001225761"/>
    </source>
</evidence>
<reference evidence="4 5" key="1">
    <citation type="submission" date="2023-05" db="EMBL/GenBank/DDBJ databases">
        <title>Novel species of genus Flectobacillus isolated from stream in China.</title>
        <authorList>
            <person name="Lu H."/>
        </authorList>
    </citation>
    <scope>NUCLEOTIDE SEQUENCE [LARGE SCALE GENOMIC DNA]</scope>
    <source>
        <strain evidence="4 5">LFS242W</strain>
    </source>
</reference>
<evidence type="ECO:0000259" key="3">
    <source>
        <dbReference type="Pfam" id="PF00483"/>
    </source>
</evidence>
<dbReference type="Gene3D" id="3.90.550.10">
    <property type="entry name" value="Spore Coat Polysaccharide Biosynthesis Protein SpsA, Chain A"/>
    <property type="match status" value="1"/>
</dbReference>
<dbReference type="InterPro" id="IPR016873">
    <property type="entry name" value="Caps_polysacc_synth_BcbE_prd"/>
</dbReference>
<feature type="domain" description="Nucleotidyl transferase" evidence="3">
    <location>
        <begin position="4"/>
        <end position="230"/>
    </location>
</feature>
<dbReference type="EMBL" id="JASHIE010000001">
    <property type="protein sequence ID" value="MDI9873366.1"/>
    <property type="molecule type" value="Genomic_DNA"/>
</dbReference>
<dbReference type="InterPro" id="IPR050065">
    <property type="entry name" value="GlmU-like"/>
</dbReference>
<name>A0ABT6YWV2_9BACT</name>
<dbReference type="SUPFAM" id="SSF53448">
    <property type="entry name" value="Nucleotide-diphospho-sugar transferases"/>
    <property type="match status" value="1"/>
</dbReference>
<dbReference type="RefSeq" id="WP_283380527.1">
    <property type="nucleotide sequence ID" value="NZ_JASHIE010000001.1"/>
</dbReference>
<dbReference type="Proteomes" id="UP001225761">
    <property type="component" value="Unassembled WGS sequence"/>
</dbReference>
<keyword evidence="2" id="KW-0548">Nucleotidyltransferase</keyword>
<dbReference type="InterPro" id="IPR029044">
    <property type="entry name" value="Nucleotide-diphossugar_trans"/>
</dbReference>
<comment type="caution">
    <text evidence="4">The sequence shown here is derived from an EMBL/GenBank/DDBJ whole genome shotgun (WGS) entry which is preliminary data.</text>
</comment>
<proteinExistence type="predicted"/>
<dbReference type="InterPro" id="IPR005835">
    <property type="entry name" value="NTP_transferase_dom"/>
</dbReference>
<dbReference type="PIRSF" id="PIRSF028162">
    <property type="entry name" value="BcbE_prd"/>
    <property type="match status" value="1"/>
</dbReference>
<accession>A0ABT6YWV2</accession>
<organism evidence="4 5">
    <name type="scientific">Flectobacillus rivi</name>
    <dbReference type="NCBI Taxonomy" id="2984209"/>
    <lineage>
        <taxon>Bacteria</taxon>
        <taxon>Pseudomonadati</taxon>
        <taxon>Bacteroidota</taxon>
        <taxon>Cytophagia</taxon>
        <taxon>Cytophagales</taxon>
        <taxon>Flectobacillaceae</taxon>
        <taxon>Flectobacillus</taxon>
    </lineage>
</organism>
<gene>
    <name evidence="4" type="ORF">QM481_02450</name>
</gene>
<dbReference type="Pfam" id="PF00483">
    <property type="entry name" value="NTP_transferase"/>
    <property type="match status" value="1"/>
</dbReference>
<keyword evidence="1" id="KW-0808">Transferase</keyword>
<dbReference type="PANTHER" id="PTHR43584:SF8">
    <property type="entry name" value="N-ACETYLMURAMATE ALPHA-1-PHOSPHATE URIDYLYLTRANSFERASE"/>
    <property type="match status" value="1"/>
</dbReference>
<evidence type="ECO:0000256" key="2">
    <source>
        <dbReference type="ARBA" id="ARBA00022695"/>
    </source>
</evidence>
<dbReference type="PANTHER" id="PTHR43584">
    <property type="entry name" value="NUCLEOTIDYL TRANSFERASE"/>
    <property type="match status" value="1"/>
</dbReference>
<sequence length="238" mass="27595">MKIVITMAGRGQRFRDAGYNCPKYMIHALGKTLFHWSMLSLDDFFTDDFIFIARNEDEPVSFITEECKLIGINNFNIVLIDHTTDGQATTVLKAKEFIGDYDELMIYNIDTFVKQHNILRNQIKGDGYIPGFYAEGDKWSFIKLDDKNKVIEIAEKKPISTVATLGLYYFKSFADYYKYYIKTFQDGRNLVNGEKYIAEIYNIMLNDHKDVYGTVLPNSAVWGLGTPNDLNYFMDNYE</sequence>